<gene>
    <name evidence="2" type="ORF">KIM372_04680</name>
</gene>
<dbReference type="SUPFAM" id="SSF54593">
    <property type="entry name" value="Glyoxalase/Bleomycin resistance protein/Dihydroxybiphenyl dioxygenase"/>
    <property type="match status" value="1"/>
</dbReference>
<evidence type="ECO:0000259" key="1">
    <source>
        <dbReference type="Pfam" id="PF00903"/>
    </source>
</evidence>
<proteinExistence type="predicted"/>
<dbReference type="PANTHER" id="PTHR33990:SF4">
    <property type="entry name" value="PHNB-LIKE DOMAIN-CONTAINING PROTEIN"/>
    <property type="match status" value="1"/>
</dbReference>
<sequence>MQTSIRVAVFLSLAGRANEAIAWYQDVLGGQTVFKISNREFKEHYNPQLEIPEGQEDYISHSVTQIGNLQLQIADNPVGEDVAMKTGNSLSLDIMVDDVEEARAIFAKATAHEGTRVLRQPAPNEFADFYAIIEDPFGTLLQITKEKESEPSKKGKQ</sequence>
<accession>A0ABM8B701</accession>
<dbReference type="PANTHER" id="PTHR33990">
    <property type="entry name" value="PROTEIN YJDN-RELATED"/>
    <property type="match status" value="1"/>
</dbReference>
<evidence type="ECO:0000313" key="2">
    <source>
        <dbReference type="EMBL" id="BDR52561.1"/>
    </source>
</evidence>
<feature type="domain" description="Glyoxalase/fosfomycin resistance/dioxygenase" evidence="1">
    <location>
        <begin position="14"/>
        <end position="143"/>
    </location>
</feature>
<dbReference type="InterPro" id="IPR004360">
    <property type="entry name" value="Glyas_Fos-R_dOase_dom"/>
</dbReference>
<dbReference type="Pfam" id="PF00903">
    <property type="entry name" value="Glyoxalase"/>
    <property type="match status" value="1"/>
</dbReference>
<evidence type="ECO:0000313" key="3">
    <source>
        <dbReference type="Proteomes" id="UP001321766"/>
    </source>
</evidence>
<protein>
    <submittedName>
        <fullName evidence="2">VOC family protein</fullName>
    </submittedName>
</protein>
<organism evidence="2 3">
    <name type="scientific">Bombiscardovia nodaiensis</name>
    <dbReference type="NCBI Taxonomy" id="2932181"/>
    <lineage>
        <taxon>Bacteria</taxon>
        <taxon>Bacillati</taxon>
        <taxon>Actinomycetota</taxon>
        <taxon>Actinomycetes</taxon>
        <taxon>Bifidobacteriales</taxon>
        <taxon>Bifidobacteriaceae</taxon>
        <taxon>Bombiscardovia</taxon>
    </lineage>
</organism>
<dbReference type="Gene3D" id="3.10.180.10">
    <property type="entry name" value="2,3-Dihydroxybiphenyl 1,2-Dioxygenase, domain 1"/>
    <property type="match status" value="1"/>
</dbReference>
<reference evidence="2 3" key="1">
    <citation type="journal article" date="2023" name="Microbiol. Spectr.">
        <title>Symbiosis of Carpenter Bees with Uncharacterized Lactic Acid Bacteria Showing NAD Auxotrophy.</title>
        <authorList>
            <person name="Kawasaki S."/>
            <person name="Ozawa K."/>
            <person name="Mori T."/>
            <person name="Yamamoto A."/>
            <person name="Ito M."/>
            <person name="Ohkuma M."/>
            <person name="Sakamoto M."/>
            <person name="Matsutani M."/>
        </authorList>
    </citation>
    <scope>NUCLEOTIDE SEQUENCE [LARGE SCALE GENOMIC DNA]</scope>
    <source>
        <strain evidence="2 3">Kim37-2</strain>
    </source>
</reference>
<name>A0ABM8B701_9BIFI</name>
<dbReference type="Proteomes" id="UP001321766">
    <property type="component" value="Chromosome"/>
</dbReference>
<dbReference type="EMBL" id="AP026798">
    <property type="protein sequence ID" value="BDR52561.1"/>
    <property type="molecule type" value="Genomic_DNA"/>
</dbReference>
<keyword evidence="3" id="KW-1185">Reference proteome</keyword>
<dbReference type="InterPro" id="IPR029068">
    <property type="entry name" value="Glyas_Bleomycin-R_OHBP_Dase"/>
</dbReference>